<dbReference type="AlphaFoldDB" id="A0A078HQU4"/>
<dbReference type="EMBL" id="HG994358">
    <property type="protein sequence ID" value="CAF2278803.1"/>
    <property type="molecule type" value="Genomic_DNA"/>
</dbReference>
<reference evidence="1" key="3">
    <citation type="submission" date="2021-01" db="EMBL/GenBank/DDBJ databases">
        <authorList>
            <consortium name="Genoscope - CEA"/>
            <person name="William W."/>
        </authorList>
    </citation>
    <scope>NUCLEOTIDE SEQUENCE</scope>
</reference>
<reference evidence="2 3" key="1">
    <citation type="journal article" date="2014" name="Science">
        <title>Plant genetics. Early allopolyploid evolution in the post-Neolithic Brassica napus oilseed genome.</title>
        <authorList>
            <person name="Chalhoub B."/>
            <person name="Denoeud F."/>
            <person name="Liu S."/>
            <person name="Parkin I.A."/>
            <person name="Tang H."/>
            <person name="Wang X."/>
            <person name="Chiquet J."/>
            <person name="Belcram H."/>
            <person name="Tong C."/>
            <person name="Samans B."/>
            <person name="Correa M."/>
            <person name="Da Silva C."/>
            <person name="Just J."/>
            <person name="Falentin C."/>
            <person name="Koh C.S."/>
            <person name="Le Clainche I."/>
            <person name="Bernard M."/>
            <person name="Bento P."/>
            <person name="Noel B."/>
            <person name="Labadie K."/>
            <person name="Alberti A."/>
            <person name="Charles M."/>
            <person name="Arnaud D."/>
            <person name="Guo H."/>
            <person name="Daviaud C."/>
            <person name="Alamery S."/>
            <person name="Jabbari K."/>
            <person name="Zhao M."/>
            <person name="Edger P.P."/>
            <person name="Chelaifa H."/>
            <person name="Tack D."/>
            <person name="Lassalle G."/>
            <person name="Mestiri I."/>
            <person name="Schnel N."/>
            <person name="Le Paslier M.C."/>
            <person name="Fan G."/>
            <person name="Renault V."/>
            <person name="Bayer P.E."/>
            <person name="Golicz A.A."/>
            <person name="Manoli S."/>
            <person name="Lee T.H."/>
            <person name="Thi V.H."/>
            <person name="Chalabi S."/>
            <person name="Hu Q."/>
            <person name="Fan C."/>
            <person name="Tollenaere R."/>
            <person name="Lu Y."/>
            <person name="Battail C."/>
            <person name="Shen J."/>
            <person name="Sidebottom C.H."/>
            <person name="Wang X."/>
            <person name="Canaguier A."/>
            <person name="Chauveau A."/>
            <person name="Berard A."/>
            <person name="Deniot G."/>
            <person name="Guan M."/>
            <person name="Liu Z."/>
            <person name="Sun F."/>
            <person name="Lim Y.P."/>
            <person name="Lyons E."/>
            <person name="Town C.D."/>
            <person name="Bancroft I."/>
            <person name="Wang X."/>
            <person name="Meng J."/>
            <person name="Ma J."/>
            <person name="Pires J.C."/>
            <person name="King G.J."/>
            <person name="Brunel D."/>
            <person name="Delourme R."/>
            <person name="Renard M."/>
            <person name="Aury J.M."/>
            <person name="Adams K.L."/>
            <person name="Batley J."/>
            <person name="Snowdon R.J."/>
            <person name="Tost J."/>
            <person name="Edwards D."/>
            <person name="Zhou Y."/>
            <person name="Hua W."/>
            <person name="Sharpe A.G."/>
            <person name="Paterson A.H."/>
            <person name="Guan C."/>
            <person name="Wincker P."/>
        </authorList>
    </citation>
    <scope>NUCLEOTIDE SEQUENCE [LARGE SCALE GENOMIC DNA]</scope>
    <source>
        <strain evidence="3">cv. Darmor-bzh</strain>
    </source>
</reference>
<dbReference type="EMBL" id="LK032454">
    <property type="protein sequence ID" value="CDY39694.1"/>
    <property type="molecule type" value="Genomic_DNA"/>
</dbReference>
<sequence length="154" mass="17178">MSIVLRHRFLFTDLFVVPFHTRHGIGFHYIARNSVLHIHQKVQIAALKRSPKAPFKPSKPLQTKPDPVQALSTIDTVLPLNQEQELLDGSITVGAAAPSQTKPDEKPFKAQSTIKVVRSQKPVKERFASSVTTCAAPSPRHVPVPMFCLREKIN</sequence>
<reference evidence="2" key="2">
    <citation type="submission" date="2014-06" db="EMBL/GenBank/DDBJ databases">
        <authorList>
            <person name="Genoscope - CEA"/>
        </authorList>
    </citation>
    <scope>NUCLEOTIDE SEQUENCE</scope>
</reference>
<dbReference type="Proteomes" id="UP000028999">
    <property type="component" value="Unassembled WGS sequence"/>
</dbReference>
<accession>A0A078HQU4</accession>
<dbReference type="OMA" id="PMFCLRE"/>
<evidence type="ECO:0000313" key="3">
    <source>
        <dbReference type="Proteomes" id="UP000028999"/>
    </source>
</evidence>
<evidence type="ECO:0000313" key="1">
    <source>
        <dbReference type="EMBL" id="CAF2278803.1"/>
    </source>
</evidence>
<gene>
    <name evidence="2" type="primary">BnaA04g14110D</name>
    <name evidence="1" type="ORF">DARMORV10_A04P18410.1</name>
    <name evidence="2" type="ORF">GSBRNA2T00068285001</name>
</gene>
<proteinExistence type="predicted"/>
<dbReference type="Proteomes" id="UP001295469">
    <property type="component" value="Chromosome A04"/>
</dbReference>
<keyword evidence="3" id="KW-1185">Reference proteome</keyword>
<dbReference type="PaxDb" id="3708-A0A078HQU4"/>
<evidence type="ECO:0000313" key="2">
    <source>
        <dbReference type="EMBL" id="CDY39694.1"/>
    </source>
</evidence>
<organism evidence="2 3">
    <name type="scientific">Brassica napus</name>
    <name type="common">Rape</name>
    <dbReference type="NCBI Taxonomy" id="3708"/>
    <lineage>
        <taxon>Eukaryota</taxon>
        <taxon>Viridiplantae</taxon>
        <taxon>Streptophyta</taxon>
        <taxon>Embryophyta</taxon>
        <taxon>Tracheophyta</taxon>
        <taxon>Spermatophyta</taxon>
        <taxon>Magnoliopsida</taxon>
        <taxon>eudicotyledons</taxon>
        <taxon>Gunneridae</taxon>
        <taxon>Pentapetalae</taxon>
        <taxon>rosids</taxon>
        <taxon>malvids</taxon>
        <taxon>Brassicales</taxon>
        <taxon>Brassicaceae</taxon>
        <taxon>Brassiceae</taxon>
        <taxon>Brassica</taxon>
    </lineage>
</organism>
<name>A0A078HQU4_BRANA</name>
<protein>
    <submittedName>
        <fullName evidence="1">(rape) hypothetical protein</fullName>
    </submittedName>
    <submittedName>
        <fullName evidence="2">BnaA04g14110D protein</fullName>
    </submittedName>
</protein>
<dbReference type="Gramene" id="CDY39694">
    <property type="protein sequence ID" value="CDY39694"/>
    <property type="gene ID" value="GSBRNA2T00068285001"/>
</dbReference>